<dbReference type="EMBL" id="VMSD01000005">
    <property type="protein sequence ID" value="KAF0846501.1"/>
    <property type="molecule type" value="Genomic_DNA"/>
</dbReference>
<dbReference type="Pfam" id="PF13305">
    <property type="entry name" value="TetR_C_33"/>
    <property type="match status" value="1"/>
</dbReference>
<comment type="caution">
    <text evidence="4">The sequence shown here is derived from an EMBL/GenBank/DDBJ whole genome shotgun (WGS) entry which is preliminary data.</text>
</comment>
<sequence>MRDLGALGSAYLANAVAEPDLYRVMFDAGFELEDARAADATLERLVTAVARARDLGRFRAEVEPLALATQSWVIGHGLAALVATGPLPAEALDHGVPMLTALFVGAGDEPQRCARSVRAGWRIN</sequence>
<evidence type="ECO:0000256" key="1">
    <source>
        <dbReference type="ARBA" id="ARBA00023015"/>
    </source>
</evidence>
<evidence type="ECO:0000313" key="4">
    <source>
        <dbReference type="EMBL" id="KAF0846501.1"/>
    </source>
</evidence>
<keyword evidence="2" id="KW-0804">Transcription</keyword>
<dbReference type="RefSeq" id="WP_236573499.1">
    <property type="nucleotide sequence ID" value="NZ_VMSD01000005.1"/>
</dbReference>
<evidence type="ECO:0000313" key="5">
    <source>
        <dbReference type="Proteomes" id="UP000798951"/>
    </source>
</evidence>
<proteinExistence type="predicted"/>
<keyword evidence="5" id="KW-1185">Reference proteome</keyword>
<dbReference type="Gene3D" id="1.10.357.10">
    <property type="entry name" value="Tetracycline Repressor, domain 2"/>
    <property type="match status" value="1"/>
</dbReference>
<accession>A0ABQ6YLA6</accession>
<dbReference type="InterPro" id="IPR025996">
    <property type="entry name" value="MT1864/Rv1816-like_C"/>
</dbReference>
<dbReference type="Proteomes" id="UP000798951">
    <property type="component" value="Unassembled WGS sequence"/>
</dbReference>
<reference evidence="4 5" key="1">
    <citation type="submission" date="2019-07" db="EMBL/GenBank/DDBJ databases">
        <title>Genomic Encyclopedia of Type Strains, Phase IV (KMG-IV): sequencing the most valuable type-strain genomes for metagenomic binning, comparative biology and taxonomic classification.</title>
        <authorList>
            <person name="Goeker M."/>
        </authorList>
    </citation>
    <scope>NUCLEOTIDE SEQUENCE [LARGE SCALE GENOMIC DNA]</scope>
    <source>
        <strain evidence="4 5">DSM 44831</strain>
    </source>
</reference>
<evidence type="ECO:0000256" key="2">
    <source>
        <dbReference type="ARBA" id="ARBA00023163"/>
    </source>
</evidence>
<evidence type="ECO:0000259" key="3">
    <source>
        <dbReference type="Pfam" id="PF13305"/>
    </source>
</evidence>
<organism evidence="4 5">
    <name type="scientific">Nocardia caishijiensis</name>
    <dbReference type="NCBI Taxonomy" id="184756"/>
    <lineage>
        <taxon>Bacteria</taxon>
        <taxon>Bacillati</taxon>
        <taxon>Actinomycetota</taxon>
        <taxon>Actinomycetes</taxon>
        <taxon>Mycobacteriales</taxon>
        <taxon>Nocardiaceae</taxon>
        <taxon>Nocardia</taxon>
    </lineage>
</organism>
<dbReference type="InterPro" id="IPR036271">
    <property type="entry name" value="Tet_transcr_reg_TetR-rel_C_sf"/>
</dbReference>
<gene>
    <name evidence="4" type="ORF">FNL39_105416</name>
</gene>
<name>A0ABQ6YLA6_9NOCA</name>
<dbReference type="SUPFAM" id="SSF48498">
    <property type="entry name" value="Tetracyclin repressor-like, C-terminal domain"/>
    <property type="match status" value="1"/>
</dbReference>
<feature type="domain" description="HTH-type transcriptional regulator MT1864/Rv1816-like C-terminal" evidence="3">
    <location>
        <begin position="5"/>
        <end position="91"/>
    </location>
</feature>
<protein>
    <submittedName>
        <fullName evidence="4">WHG domain-containing protein</fullName>
    </submittedName>
</protein>
<keyword evidence="1" id="KW-0805">Transcription regulation</keyword>